<dbReference type="Pfam" id="PF13646">
    <property type="entry name" value="HEAT_2"/>
    <property type="match status" value="1"/>
</dbReference>
<name>A0A1R4ABB3_BABMR</name>
<dbReference type="RefSeq" id="XP_012648800.2">
    <property type="nucleotide sequence ID" value="XM_012793346.2"/>
</dbReference>
<accession>A0A1R4ABB3</accession>
<dbReference type="InterPro" id="IPR016024">
    <property type="entry name" value="ARM-type_fold"/>
</dbReference>
<dbReference type="Gene3D" id="1.25.10.10">
    <property type="entry name" value="Leucine-rich Repeat Variant"/>
    <property type="match status" value="2"/>
</dbReference>
<dbReference type="Proteomes" id="UP000002899">
    <property type="component" value="Chromosome III"/>
</dbReference>
<keyword evidence="1" id="KW-0560">Oxidoreductase</keyword>
<dbReference type="InterPro" id="IPR004155">
    <property type="entry name" value="PBS_lyase_HEAT"/>
</dbReference>
<dbReference type="VEuPathDB" id="PiroplasmaDB:BMR1_03g00946"/>
<keyword evidence="1" id="KW-0503">Monooxygenase</keyword>
<dbReference type="SMART" id="SM00567">
    <property type="entry name" value="EZ_HEAT"/>
    <property type="match status" value="4"/>
</dbReference>
<organism evidence="1 2">
    <name type="scientific">Babesia microti (strain RI)</name>
    <dbReference type="NCBI Taxonomy" id="1133968"/>
    <lineage>
        <taxon>Eukaryota</taxon>
        <taxon>Sar</taxon>
        <taxon>Alveolata</taxon>
        <taxon>Apicomplexa</taxon>
        <taxon>Aconoidasida</taxon>
        <taxon>Piroplasmida</taxon>
        <taxon>Babesiidae</taxon>
        <taxon>Babesia</taxon>
    </lineage>
</organism>
<evidence type="ECO:0000313" key="1">
    <source>
        <dbReference type="EMBL" id="SJK86297.1"/>
    </source>
</evidence>
<dbReference type="SUPFAM" id="SSF48371">
    <property type="entry name" value="ARM repeat"/>
    <property type="match status" value="1"/>
</dbReference>
<protein>
    <submittedName>
        <fullName evidence="1">Deoxyhypusine monooxygenase</fullName>
        <ecNumber evidence="1">1.14.99.29</ecNumber>
    </submittedName>
</protein>
<dbReference type="PANTHER" id="PTHR12697:SF5">
    <property type="entry name" value="DEOXYHYPUSINE HYDROXYLASE"/>
    <property type="match status" value="1"/>
</dbReference>
<dbReference type="EC" id="1.14.99.29" evidence="1"/>
<gene>
    <name evidence="1" type="ORF">BMR1_03g00946</name>
</gene>
<proteinExistence type="predicted"/>
<reference evidence="1 2" key="2">
    <citation type="journal article" date="2013" name="PLoS ONE">
        <title>Whole genome mapping and re-organization of the nuclear and mitochondrial genomes of Babesia microti isolates.</title>
        <authorList>
            <person name="Cornillot E."/>
            <person name="Dassouli A."/>
            <person name="Garg A."/>
            <person name="Pachikara N."/>
            <person name="Randazzo S."/>
            <person name="Depoix D."/>
            <person name="Carcy B."/>
            <person name="Delbecq S."/>
            <person name="Frutos R."/>
            <person name="Silva J.C."/>
            <person name="Sutton R."/>
            <person name="Krause P.J."/>
            <person name="Mamoun C.B."/>
        </authorList>
    </citation>
    <scope>NUCLEOTIDE SEQUENCE [LARGE SCALE GENOMIC DNA]</scope>
    <source>
        <strain evidence="1 2">RI</strain>
    </source>
</reference>
<dbReference type="EMBL" id="LN871598">
    <property type="protein sequence ID" value="SJK86297.1"/>
    <property type="molecule type" value="Genomic_DNA"/>
</dbReference>
<dbReference type="KEGG" id="bmic:BMR1_03g00946"/>
<reference evidence="1 2" key="3">
    <citation type="journal article" date="2016" name="Sci. Rep.">
        <title>Genome-wide diversity and gene expression profiling of Babesia microti isolates identify polymorphic genes that mediate host-pathogen interactions.</title>
        <authorList>
            <person name="Silva J.C."/>
            <person name="Cornillot E."/>
            <person name="McCracken C."/>
            <person name="Usmani-Brown S."/>
            <person name="Dwivedi A."/>
            <person name="Ifeonu O.O."/>
            <person name="Crabtree J."/>
            <person name="Gotia H.T."/>
            <person name="Virji A.Z."/>
            <person name="Reynes C."/>
            <person name="Colinge J."/>
            <person name="Kumar V."/>
            <person name="Lawres L."/>
            <person name="Pazzi J.E."/>
            <person name="Pablo J.V."/>
            <person name="Hung C."/>
            <person name="Brancato J."/>
            <person name="Kumari P."/>
            <person name="Orvis J."/>
            <person name="Tretina K."/>
            <person name="Chibucos M."/>
            <person name="Ott S."/>
            <person name="Sadzewicz L."/>
            <person name="Sengamalay N."/>
            <person name="Shetty A.C."/>
            <person name="Su Q."/>
            <person name="Tallon L."/>
            <person name="Fraser C.M."/>
            <person name="Frutos R."/>
            <person name="Molina D.M."/>
            <person name="Krause P.J."/>
            <person name="Ben Mamoun C."/>
        </authorList>
    </citation>
    <scope>NUCLEOTIDE SEQUENCE [LARGE SCALE GENOMIC DNA]</scope>
    <source>
        <strain evidence="1 2">RI</strain>
    </source>
</reference>
<dbReference type="InterPro" id="IPR011989">
    <property type="entry name" value="ARM-like"/>
</dbReference>
<dbReference type="GeneID" id="24424824"/>
<reference evidence="1 2" key="1">
    <citation type="journal article" date="2012" name="Nucleic Acids Res.">
        <title>Sequencing of the smallest Apicomplexan genome from the human pathogen Babesia microti.</title>
        <authorList>
            <person name="Cornillot E."/>
            <person name="Hadj-Kaddour K."/>
            <person name="Dassouli A."/>
            <person name="Noel B."/>
            <person name="Ranwez V."/>
            <person name="Vacherie B."/>
            <person name="Augagneur Y."/>
            <person name="Bres V."/>
            <person name="Duclos A."/>
            <person name="Randazzo S."/>
            <person name="Carcy B."/>
            <person name="Debierre-Grockiego F."/>
            <person name="Delbecq S."/>
            <person name="Moubri-Menage K."/>
            <person name="Shams-Eldin H."/>
            <person name="Usmani-Brown S."/>
            <person name="Bringaud F."/>
            <person name="Wincker P."/>
            <person name="Vivares C.P."/>
            <person name="Schwarz R.T."/>
            <person name="Schetters T.P."/>
            <person name="Krause P.J."/>
            <person name="Gorenflot A."/>
            <person name="Berry V."/>
            <person name="Barbe V."/>
            <person name="Ben Mamoun C."/>
        </authorList>
    </citation>
    <scope>NUCLEOTIDE SEQUENCE [LARGE SCALE GENOMIC DNA]</scope>
    <source>
        <strain evidence="1 2">RI</strain>
    </source>
</reference>
<sequence>MALTYDNPCVRSLLDPNSIAVPDKSFLKQVIMSNESPIAAKLSAISFCRDIPTNDATEILLDSLKIHFDPLIRHEIIYAIGQAICFSAWPQIIEILEDESEDFIVRHEAAEALATMKCVESLPVIKKYLNHPLKPIRDTCILSEHSLNQSNESNVHEHSKNYITIDPVQANYSQDLTSIDCEIKLLNDQSAELYARYKSLFYFRSLNSNDSIKIIGEAMINDKTSEVFRHECAFVLGQLQNPLSYIYLIKCLENVNESPMTRHEAAIALGSVASNIIQNNRENEVINEIRESLIKFSDDPSGIVANSCTVALDNIEFANFF</sequence>
<keyword evidence="2" id="KW-1185">Reference proteome</keyword>
<dbReference type="AlphaFoldDB" id="A0A1R4ABB3"/>
<dbReference type="GO" id="GO:0019135">
    <property type="term" value="F:deoxyhypusine monooxygenase activity"/>
    <property type="evidence" value="ECO:0007669"/>
    <property type="project" value="UniProtKB-EC"/>
</dbReference>
<evidence type="ECO:0000313" key="2">
    <source>
        <dbReference type="Proteomes" id="UP000002899"/>
    </source>
</evidence>
<dbReference type="OrthoDB" id="421002at2759"/>
<dbReference type="PANTHER" id="PTHR12697">
    <property type="entry name" value="PBS LYASE HEAT-LIKE PROTEIN"/>
    <property type="match status" value="1"/>
</dbReference>